<comment type="caution">
    <text evidence="6">The sequence shown here is derived from an EMBL/GenBank/DDBJ whole genome shotgun (WGS) entry which is preliminary data.</text>
</comment>
<keyword evidence="7" id="KW-1185">Reference proteome</keyword>
<evidence type="ECO:0000313" key="6">
    <source>
        <dbReference type="EMBL" id="KAK0146946.1"/>
    </source>
</evidence>
<evidence type="ECO:0000259" key="5">
    <source>
        <dbReference type="PROSITE" id="PS51034"/>
    </source>
</evidence>
<dbReference type="PANTHER" id="PTHR14002">
    <property type="entry name" value="ENDOGLIN/TGF-BETA RECEPTOR TYPE III"/>
    <property type="match status" value="1"/>
</dbReference>
<protein>
    <submittedName>
        <fullName evidence="6">Zona pellucida-like domain-containing protein 1</fullName>
    </submittedName>
</protein>
<keyword evidence="3" id="KW-1133">Transmembrane helix</keyword>
<keyword evidence="2" id="KW-1015">Disulfide bond</keyword>
<evidence type="ECO:0000256" key="1">
    <source>
        <dbReference type="ARBA" id="ARBA00022729"/>
    </source>
</evidence>
<keyword evidence="3" id="KW-0812">Transmembrane</keyword>
<feature type="signal peptide" evidence="4">
    <location>
        <begin position="1"/>
        <end position="17"/>
    </location>
</feature>
<gene>
    <name evidence="6" type="primary">zpld1_0</name>
    <name evidence="6" type="ORF">N1851_013718</name>
</gene>
<organism evidence="6 7">
    <name type="scientific">Merluccius polli</name>
    <name type="common">Benguela hake</name>
    <name type="synonym">Merluccius cadenati</name>
    <dbReference type="NCBI Taxonomy" id="89951"/>
    <lineage>
        <taxon>Eukaryota</taxon>
        <taxon>Metazoa</taxon>
        <taxon>Chordata</taxon>
        <taxon>Craniata</taxon>
        <taxon>Vertebrata</taxon>
        <taxon>Euteleostomi</taxon>
        <taxon>Actinopterygii</taxon>
        <taxon>Neopterygii</taxon>
        <taxon>Teleostei</taxon>
        <taxon>Neoteleostei</taxon>
        <taxon>Acanthomorphata</taxon>
        <taxon>Zeiogadaria</taxon>
        <taxon>Gadariae</taxon>
        <taxon>Gadiformes</taxon>
        <taxon>Gadoidei</taxon>
        <taxon>Merlucciidae</taxon>
        <taxon>Merluccius</taxon>
    </lineage>
</organism>
<evidence type="ECO:0000256" key="2">
    <source>
        <dbReference type="ARBA" id="ARBA00023157"/>
    </source>
</evidence>
<dbReference type="PANTHER" id="PTHR14002:SF21">
    <property type="entry name" value="SI:CH211-103F14.3-RELATED"/>
    <property type="match status" value="1"/>
</dbReference>
<keyword evidence="3" id="KW-0472">Membrane</keyword>
<feature type="transmembrane region" description="Helical" evidence="3">
    <location>
        <begin position="366"/>
        <end position="388"/>
    </location>
</feature>
<accession>A0AA47P1G4</accession>
<feature type="chain" id="PRO_5041463533" evidence="4">
    <location>
        <begin position="18"/>
        <end position="393"/>
    </location>
</feature>
<dbReference type="PROSITE" id="PS51034">
    <property type="entry name" value="ZP_2"/>
    <property type="match status" value="1"/>
</dbReference>
<dbReference type="EMBL" id="JAOPHQ010002425">
    <property type="protein sequence ID" value="KAK0146946.1"/>
    <property type="molecule type" value="Genomic_DNA"/>
</dbReference>
<name>A0AA47P1G4_MERPO</name>
<keyword evidence="1 4" id="KW-0732">Signal</keyword>
<dbReference type="InterPro" id="IPR055355">
    <property type="entry name" value="ZP-C"/>
</dbReference>
<dbReference type="SMART" id="SM00241">
    <property type="entry name" value="ZP"/>
    <property type="match status" value="1"/>
</dbReference>
<dbReference type="Gene3D" id="2.60.40.4100">
    <property type="entry name" value="Zona pellucida, ZP-C domain"/>
    <property type="match status" value="1"/>
</dbReference>
<dbReference type="Pfam" id="PF00100">
    <property type="entry name" value="Zona_pellucida"/>
    <property type="match status" value="1"/>
</dbReference>
<dbReference type="AlphaFoldDB" id="A0AA47P1G4"/>
<evidence type="ECO:0000256" key="3">
    <source>
        <dbReference type="SAM" id="Phobius"/>
    </source>
</evidence>
<dbReference type="InterPro" id="IPR042235">
    <property type="entry name" value="ZP-C_dom"/>
</dbReference>
<dbReference type="InterPro" id="IPR001507">
    <property type="entry name" value="ZP_dom"/>
</dbReference>
<reference evidence="6" key="1">
    <citation type="journal article" date="2023" name="Front. Mar. Sci.">
        <title>A new Merluccius polli reference genome to investigate the effects of global change in West African waters.</title>
        <authorList>
            <person name="Mateo J.L."/>
            <person name="Blanco-Fernandez C."/>
            <person name="Garcia-Vazquez E."/>
            <person name="Machado-Schiaffino G."/>
        </authorList>
    </citation>
    <scope>NUCLEOTIDE SEQUENCE</scope>
    <source>
        <strain evidence="6">C29</strain>
        <tissue evidence="6">Fin</tissue>
    </source>
</reference>
<evidence type="ECO:0000313" key="7">
    <source>
        <dbReference type="Proteomes" id="UP001174136"/>
    </source>
</evidence>
<evidence type="ECO:0000256" key="4">
    <source>
        <dbReference type="SAM" id="SignalP"/>
    </source>
</evidence>
<sequence>MKFEIFLLSLFLAAAKAQGPGLHTGVTECDGHYRRPELTDISVTCGTSSIDLAVQICPAMYTGYNASLLILNHQMATTCRGTLDLTVDPPVARFTFPLTTTDACNSVFTTTSAPGTGIFSDFSNIQTVNVSGVIRSIDLTTGTVTYNAEIKYFYSCAYPLEYLINNTQVDVSASSIAVKDRNGSFISTLSLKLFQDSTYTTALFIPPKGVELRSKVHVEVRATNLTGQYNVLLDRCYASISPLPSNSTFFNLFVPCSKDSFTTMVLNGESQIARFHFPAFRFVEQHDEMVSTYYLHCITRLCEISTCSSFMECDGRKRRDAGDDPTEDDDTITGTVTSQKIITEAVQSTEGEMAASQRSDSSSVGLAAAVGVLAFACVAALCVAVAFYNKQKY</sequence>
<dbReference type="Proteomes" id="UP001174136">
    <property type="component" value="Unassembled WGS sequence"/>
</dbReference>
<proteinExistence type="predicted"/>
<feature type="domain" description="ZP" evidence="5">
    <location>
        <begin position="44"/>
        <end position="320"/>
    </location>
</feature>